<evidence type="ECO:0000313" key="4">
    <source>
        <dbReference type="Proteomes" id="UP000619479"/>
    </source>
</evidence>
<protein>
    <submittedName>
        <fullName evidence="3">Uncharacterized protein</fullName>
    </submittedName>
</protein>
<keyword evidence="2" id="KW-1133">Transmembrane helix</keyword>
<dbReference type="Proteomes" id="UP000619479">
    <property type="component" value="Unassembled WGS sequence"/>
</dbReference>
<proteinExistence type="predicted"/>
<evidence type="ECO:0000313" key="3">
    <source>
        <dbReference type="EMBL" id="GID66286.1"/>
    </source>
</evidence>
<name>A0A919IJJ6_9ACTN</name>
<comment type="caution">
    <text evidence="3">The sequence shown here is derived from an EMBL/GenBank/DDBJ whole genome shotgun (WGS) entry which is preliminary data.</text>
</comment>
<accession>A0A919IJJ6</accession>
<sequence length="109" mass="11386">MPNRAGRERDSPATVAGAGRVAACYREVHPDLSMLRPWRRSPMLAHLQKPLTRRPSRELLGSDPSPAPMTGGGGGGPSHRPAVFPGAHAVAMALLLSAVLVGLATVALH</sequence>
<evidence type="ECO:0000256" key="1">
    <source>
        <dbReference type="SAM" id="MobiDB-lite"/>
    </source>
</evidence>
<dbReference type="AlphaFoldDB" id="A0A919IJJ6"/>
<keyword evidence="2" id="KW-0472">Membrane</keyword>
<feature type="transmembrane region" description="Helical" evidence="2">
    <location>
        <begin position="87"/>
        <end position="108"/>
    </location>
</feature>
<organism evidence="3 4">
    <name type="scientific">Actinoplanes cyaneus</name>
    <dbReference type="NCBI Taxonomy" id="52696"/>
    <lineage>
        <taxon>Bacteria</taxon>
        <taxon>Bacillati</taxon>
        <taxon>Actinomycetota</taxon>
        <taxon>Actinomycetes</taxon>
        <taxon>Micromonosporales</taxon>
        <taxon>Micromonosporaceae</taxon>
        <taxon>Actinoplanes</taxon>
    </lineage>
</organism>
<reference evidence="3" key="1">
    <citation type="submission" date="2021-01" db="EMBL/GenBank/DDBJ databases">
        <title>Whole genome shotgun sequence of Actinoplanes cyaneus NBRC 14990.</title>
        <authorList>
            <person name="Komaki H."/>
            <person name="Tamura T."/>
        </authorList>
    </citation>
    <scope>NUCLEOTIDE SEQUENCE</scope>
    <source>
        <strain evidence="3">NBRC 14990</strain>
    </source>
</reference>
<keyword evidence="2" id="KW-0812">Transmembrane</keyword>
<dbReference type="EMBL" id="BOMH01000031">
    <property type="protein sequence ID" value="GID66286.1"/>
    <property type="molecule type" value="Genomic_DNA"/>
</dbReference>
<evidence type="ECO:0000256" key="2">
    <source>
        <dbReference type="SAM" id="Phobius"/>
    </source>
</evidence>
<gene>
    <name evidence="3" type="ORF">Acy02nite_41670</name>
</gene>
<feature type="region of interest" description="Disordered" evidence="1">
    <location>
        <begin position="47"/>
        <end position="80"/>
    </location>
</feature>
<keyword evidence="4" id="KW-1185">Reference proteome</keyword>